<organism evidence="1 2">
    <name type="scientific">Candidatus Brocadia sinica JPN1</name>
    <dbReference type="NCBI Taxonomy" id="1197129"/>
    <lineage>
        <taxon>Bacteria</taxon>
        <taxon>Pseudomonadati</taxon>
        <taxon>Planctomycetota</taxon>
        <taxon>Candidatus Brocadiia</taxon>
        <taxon>Candidatus Brocadiales</taxon>
        <taxon>Candidatus Brocadiaceae</taxon>
        <taxon>Candidatus Brocadia</taxon>
    </lineage>
</organism>
<dbReference type="RefSeq" id="WP_052564746.1">
    <property type="nucleotide sequence ID" value="NZ_BAFN01000001.1"/>
</dbReference>
<dbReference type="EMBL" id="BAFN01000001">
    <property type="protein sequence ID" value="GAN34791.1"/>
    <property type="molecule type" value="Genomic_DNA"/>
</dbReference>
<dbReference type="Proteomes" id="UP000032309">
    <property type="component" value="Unassembled WGS sequence"/>
</dbReference>
<accession>A0ABQ0K1F5</accession>
<keyword evidence="2" id="KW-1185">Reference proteome</keyword>
<comment type="caution">
    <text evidence="1">The sequence shown here is derived from an EMBL/GenBank/DDBJ whole genome shotgun (WGS) entry which is preliminary data.</text>
</comment>
<evidence type="ECO:0000313" key="2">
    <source>
        <dbReference type="Proteomes" id="UP000032309"/>
    </source>
</evidence>
<evidence type="ECO:0000313" key="1">
    <source>
        <dbReference type="EMBL" id="GAN34791.1"/>
    </source>
</evidence>
<sequence>MKSFIASIISIVIFVLSGNAFSEENKLSEIQEPSKVAKDNSLKKQDNEEVQKVKHVIDFSDYTGGSIRKWLESKGLYYMGAAKYPTEIEFFIKDSMLFTKTKQPVRGFLVCKDITLPEVSKARIEWGIVKYPKDASFENGNRNQALALYIFFGSEKLPSGHFLIPDLPHFISLFLSEADEINMPYKGRFYQTGGRFVCVGNPELEETVISEFDLAGAFQTYYDKEVPSISGLCLEVDTTTTGGGGKAEAYIKRIEFLK</sequence>
<protein>
    <submittedName>
        <fullName evidence="1">Uncharacterized protein</fullName>
    </submittedName>
</protein>
<reference evidence="2" key="1">
    <citation type="journal article" date="2015" name="Genome Announc.">
        <title>Draft Genome Sequence of an Anaerobic Ammonium-Oxidizing Bacterium, "Candidatus Brocadia sinica".</title>
        <authorList>
            <person name="Oshiki M."/>
            <person name="Shinyako-Hata K."/>
            <person name="Satoh H."/>
            <person name="Okabe S."/>
        </authorList>
    </citation>
    <scope>NUCLEOTIDE SEQUENCE [LARGE SCALE GENOMIC DNA]</scope>
    <source>
        <strain evidence="2">JPN1</strain>
    </source>
</reference>
<gene>
    <name evidence="1" type="ORF">BROSI_A3334</name>
</gene>
<proteinExistence type="predicted"/>
<name>A0ABQ0K1F5_9BACT</name>